<dbReference type="Gene3D" id="2.120.10.30">
    <property type="entry name" value="TolB, C-terminal domain"/>
    <property type="match status" value="1"/>
</dbReference>
<dbReference type="SUPFAM" id="SSF63829">
    <property type="entry name" value="Calcium-dependent phosphotriesterase"/>
    <property type="match status" value="1"/>
</dbReference>
<evidence type="ECO:0000256" key="2">
    <source>
        <dbReference type="PIRSR" id="PIRSR605511-2"/>
    </source>
</evidence>
<dbReference type="InterPro" id="IPR005511">
    <property type="entry name" value="SMP-30"/>
</dbReference>
<dbReference type="PANTHER" id="PTHR10907">
    <property type="entry name" value="REGUCALCIN"/>
    <property type="match status" value="1"/>
</dbReference>
<evidence type="ECO:0000259" key="3">
    <source>
        <dbReference type="Pfam" id="PF08450"/>
    </source>
</evidence>
<dbReference type="EMBL" id="MN695416">
    <property type="protein sequence ID" value="QNL34492.1"/>
    <property type="molecule type" value="mRNA"/>
</dbReference>
<reference evidence="4" key="1">
    <citation type="submission" date="2019-11" db="EMBL/GenBank/DDBJ databases">
        <authorList>
            <person name="Li S."/>
            <person name="Pang B."/>
        </authorList>
    </citation>
    <scope>NUCLEOTIDE SEQUENCE</scope>
</reference>
<dbReference type="InterPro" id="IPR013658">
    <property type="entry name" value="SGL"/>
</dbReference>
<proteinExistence type="evidence at transcript level"/>
<sequence>MLSCIRPTVPHLWGAMRGQNLGTINKFAVHRNILATSVRHYSEDSGDGVKIVKLTSRIQHGEGPYWDLESNALVYTDTFKATLYKLKTDKEGMSPECFKLPNHDSVGFALRIKGKKDTWVVCGDRFMYELNWPDKGKVTFKQIHMIEKDKPKNQFNDGKADTLGRIWGGLVSTVLCCYLNNGGIFYCCPVMLCALLHV</sequence>
<organism evidence="4">
    <name type="scientific">Galeruca daurica</name>
    <dbReference type="NCBI Taxonomy" id="1651263"/>
    <lineage>
        <taxon>Eukaryota</taxon>
        <taxon>Metazoa</taxon>
        <taxon>Ecdysozoa</taxon>
        <taxon>Arthropoda</taxon>
        <taxon>Hexapoda</taxon>
        <taxon>Insecta</taxon>
        <taxon>Pterygota</taxon>
        <taxon>Neoptera</taxon>
        <taxon>Endopterygota</taxon>
        <taxon>Coleoptera</taxon>
        <taxon>Polyphaga</taxon>
        <taxon>Cucujiformia</taxon>
        <taxon>Chrysomeloidea</taxon>
        <taxon>Chrysomelidae</taxon>
        <taxon>Galerucinae</taxon>
        <taxon>Galerucites</taxon>
        <taxon>Galeruca</taxon>
    </lineage>
</organism>
<dbReference type="GO" id="GO:0004341">
    <property type="term" value="F:gluconolactonase activity"/>
    <property type="evidence" value="ECO:0007669"/>
    <property type="project" value="TreeGrafter"/>
</dbReference>
<keyword evidence="2" id="KW-0479">Metal-binding</keyword>
<protein>
    <submittedName>
        <fullName evidence="4">Regucalcin-like protein</fullName>
    </submittedName>
</protein>
<feature type="domain" description="SMP-30/Gluconolactonase/LRE-like region" evidence="3">
    <location>
        <begin position="61"/>
        <end position="171"/>
    </location>
</feature>
<dbReference type="AlphaFoldDB" id="A0A7G9ACD2"/>
<feature type="binding site" evidence="2">
    <location>
        <position position="156"/>
    </location>
    <ligand>
        <name>substrate</name>
    </ligand>
</feature>
<comment type="cofactor">
    <cofactor evidence="2">
        <name>Zn(2+)</name>
        <dbReference type="ChEBI" id="CHEBI:29105"/>
    </cofactor>
    <text evidence="2">Binds 1 divalent metal cation per subunit.</text>
</comment>
<dbReference type="InterPro" id="IPR011042">
    <property type="entry name" value="6-blade_b-propeller_TolB-like"/>
</dbReference>
<dbReference type="GO" id="GO:0019853">
    <property type="term" value="P:L-ascorbic acid biosynthetic process"/>
    <property type="evidence" value="ECO:0007669"/>
    <property type="project" value="TreeGrafter"/>
</dbReference>
<dbReference type="GO" id="GO:0005509">
    <property type="term" value="F:calcium ion binding"/>
    <property type="evidence" value="ECO:0007669"/>
    <property type="project" value="TreeGrafter"/>
</dbReference>
<accession>A0A7G9ACD2</accession>
<evidence type="ECO:0000256" key="1">
    <source>
        <dbReference type="ARBA" id="ARBA00008853"/>
    </source>
</evidence>
<dbReference type="Pfam" id="PF08450">
    <property type="entry name" value="SGL"/>
    <property type="match status" value="1"/>
</dbReference>
<keyword evidence="2" id="KW-0862">Zinc</keyword>
<dbReference type="PRINTS" id="PR01790">
    <property type="entry name" value="SMP30FAMILY"/>
</dbReference>
<comment type="similarity">
    <text evidence="1">Belongs to the SMP-30/CGR1 family.</text>
</comment>
<feature type="binding site" evidence="2">
    <location>
        <position position="62"/>
    </location>
    <ligand>
        <name>a divalent metal cation</name>
        <dbReference type="ChEBI" id="CHEBI:60240"/>
    </ligand>
</feature>
<dbReference type="PANTHER" id="PTHR10907:SF47">
    <property type="entry name" value="REGUCALCIN"/>
    <property type="match status" value="1"/>
</dbReference>
<evidence type="ECO:0000313" key="4">
    <source>
        <dbReference type="EMBL" id="QNL34492.1"/>
    </source>
</evidence>
<name>A0A7G9ACD2_9CUCU</name>